<dbReference type="EMBL" id="LR797080">
    <property type="protein sequence ID" value="CAB4185360.1"/>
    <property type="molecule type" value="Genomic_DNA"/>
</dbReference>
<dbReference type="EMBL" id="LR796457">
    <property type="protein sequence ID" value="CAB4145499.1"/>
    <property type="molecule type" value="Genomic_DNA"/>
</dbReference>
<evidence type="ECO:0000313" key="7">
    <source>
        <dbReference type="EMBL" id="CAB4192582.1"/>
    </source>
</evidence>
<evidence type="ECO:0000313" key="2">
    <source>
        <dbReference type="EMBL" id="CAB4151046.1"/>
    </source>
</evidence>
<evidence type="ECO:0000313" key="8">
    <source>
        <dbReference type="EMBL" id="CAB4217866.1"/>
    </source>
</evidence>
<dbReference type="EMBL" id="LR797188">
    <property type="protein sequence ID" value="CAB4192582.1"/>
    <property type="molecule type" value="Genomic_DNA"/>
</dbReference>
<name>A0A6J5Q694_9CAUD</name>
<dbReference type="EMBL" id="LR797131">
    <property type="protein sequence ID" value="CAB4189014.1"/>
    <property type="molecule type" value="Genomic_DNA"/>
</dbReference>
<protein>
    <recommendedName>
        <fullName evidence="10">Metallophosphoesterase</fullName>
    </recommendedName>
</protein>
<evidence type="ECO:0000313" key="4">
    <source>
        <dbReference type="EMBL" id="CAB4179809.1"/>
    </source>
</evidence>
<evidence type="ECO:0008006" key="10">
    <source>
        <dbReference type="Google" id="ProtNLM"/>
    </source>
</evidence>
<dbReference type="SUPFAM" id="SSF56300">
    <property type="entry name" value="Metallo-dependent phosphatases"/>
    <property type="match status" value="1"/>
</dbReference>
<evidence type="ECO:0000313" key="3">
    <source>
        <dbReference type="EMBL" id="CAB4174384.1"/>
    </source>
</evidence>
<sequence>MTNDLKWMMVSDVHFPRHDPRKVELFLKVMKAWKPDAVDLLGDIDDADSTSRWSAEYPAEMSVPLGDGGVQGTKDFLADINKIVPKAEKHFHDGNHGWTRHGDYLAKKAPQFLEFLTPESLYDYQKHGFEWHYYNQPPVKRFGDMYAHHGESISKHAGESVRNDVNNFGVSLVRGHSHRMGAYFQTYDMTGQELRGFEIGHLCDPDKMDYTLQKNWQAGFAVAHVVNDYPHMQLIQITRDYTCVVDGKKFTA</sequence>
<dbReference type="EMBL" id="LR796551">
    <property type="protein sequence ID" value="CAB4151046.1"/>
    <property type="molecule type" value="Genomic_DNA"/>
</dbReference>
<evidence type="ECO:0000313" key="6">
    <source>
        <dbReference type="EMBL" id="CAB4189014.1"/>
    </source>
</evidence>
<gene>
    <name evidence="4" type="ORF">UFOVP1032_109</name>
    <name evidence="5" type="ORF">UFOVP1125_25</name>
    <name evidence="6" type="ORF">UFOVP1173_123</name>
    <name evidence="7" type="ORF">UFOVP1241_41</name>
    <name evidence="8" type="ORF">UFOVP1491_109</name>
    <name evidence="9" type="ORF">UFOVP1579_109</name>
    <name evidence="1" type="ORF">UFOVP485_12</name>
    <name evidence="2" type="ORF">UFOVP575_116</name>
    <name evidence="3" type="ORF">UFOVP963_44</name>
</gene>
<evidence type="ECO:0000313" key="9">
    <source>
        <dbReference type="EMBL" id="CAB5231560.1"/>
    </source>
</evidence>
<dbReference type="EMBL" id="LR798431">
    <property type="protein sequence ID" value="CAB5231560.1"/>
    <property type="molecule type" value="Genomic_DNA"/>
</dbReference>
<accession>A0A6J5Q694</accession>
<organism evidence="4">
    <name type="scientific">uncultured Caudovirales phage</name>
    <dbReference type="NCBI Taxonomy" id="2100421"/>
    <lineage>
        <taxon>Viruses</taxon>
        <taxon>Duplodnaviria</taxon>
        <taxon>Heunggongvirae</taxon>
        <taxon>Uroviricota</taxon>
        <taxon>Caudoviricetes</taxon>
        <taxon>Peduoviridae</taxon>
        <taxon>Maltschvirus</taxon>
        <taxon>Maltschvirus maltsch</taxon>
    </lineage>
</organism>
<evidence type="ECO:0000313" key="5">
    <source>
        <dbReference type="EMBL" id="CAB4185360.1"/>
    </source>
</evidence>
<dbReference type="InterPro" id="IPR029052">
    <property type="entry name" value="Metallo-depent_PP-like"/>
</dbReference>
<dbReference type="EMBL" id="LR797455">
    <property type="protein sequence ID" value="CAB4217866.1"/>
    <property type="molecule type" value="Genomic_DNA"/>
</dbReference>
<reference evidence="4" key="1">
    <citation type="submission" date="2020-05" db="EMBL/GenBank/DDBJ databases">
        <authorList>
            <person name="Chiriac C."/>
            <person name="Salcher M."/>
            <person name="Ghai R."/>
            <person name="Kavagutti S V."/>
        </authorList>
    </citation>
    <scope>NUCLEOTIDE SEQUENCE</scope>
</reference>
<proteinExistence type="predicted"/>
<dbReference type="EMBL" id="LR796983">
    <property type="protein sequence ID" value="CAB4179809.1"/>
    <property type="molecule type" value="Genomic_DNA"/>
</dbReference>
<dbReference type="EMBL" id="LR796915">
    <property type="protein sequence ID" value="CAB4174384.1"/>
    <property type="molecule type" value="Genomic_DNA"/>
</dbReference>
<evidence type="ECO:0000313" key="1">
    <source>
        <dbReference type="EMBL" id="CAB4145499.1"/>
    </source>
</evidence>